<proteinExistence type="inferred from homology"/>
<dbReference type="Pfam" id="PF14226">
    <property type="entry name" value="DIOX_N"/>
    <property type="match status" value="1"/>
</dbReference>
<evidence type="ECO:0000259" key="3">
    <source>
        <dbReference type="PROSITE" id="PS51471"/>
    </source>
</evidence>
<dbReference type="RefSeq" id="XP_001274410.1">
    <property type="nucleotide sequence ID" value="XM_001274409.1"/>
</dbReference>
<dbReference type="PROSITE" id="PS51471">
    <property type="entry name" value="FE2OG_OXY"/>
    <property type="match status" value="1"/>
</dbReference>
<dbReference type="Proteomes" id="UP000006701">
    <property type="component" value="Unassembled WGS sequence"/>
</dbReference>
<dbReference type="GO" id="GO:0046872">
    <property type="term" value="F:metal ion binding"/>
    <property type="evidence" value="ECO:0007669"/>
    <property type="project" value="UniProtKB-KW"/>
</dbReference>
<dbReference type="eggNOG" id="KOG0143">
    <property type="taxonomic scope" value="Eukaryota"/>
</dbReference>
<dbReference type="InterPro" id="IPR050231">
    <property type="entry name" value="Iron_ascorbate_oxido_reductase"/>
</dbReference>
<dbReference type="InterPro" id="IPR027443">
    <property type="entry name" value="IPNS-like_sf"/>
</dbReference>
<keyword evidence="5" id="KW-1185">Reference proteome</keyword>
<comment type="similarity">
    <text evidence="1 2">Belongs to the iron/ascorbate-dependent oxidoreductase family.</text>
</comment>
<dbReference type="InterPro" id="IPR044861">
    <property type="entry name" value="IPNS-like_FE2OG_OXY"/>
</dbReference>
<protein>
    <submittedName>
        <fullName evidence="4">Oxidoreductase, 2OG-Fe(II) oxygenase family, putative</fullName>
    </submittedName>
</protein>
<dbReference type="VEuPathDB" id="FungiDB:ACLA_014210"/>
<dbReference type="GO" id="GO:0016491">
    <property type="term" value="F:oxidoreductase activity"/>
    <property type="evidence" value="ECO:0007669"/>
    <property type="project" value="UniProtKB-KW"/>
</dbReference>
<dbReference type="GeneID" id="4706205"/>
<dbReference type="InterPro" id="IPR026992">
    <property type="entry name" value="DIOX_N"/>
</dbReference>
<dbReference type="HOGENOM" id="CLU_010119_4_0_1"/>
<dbReference type="EMBL" id="DS027049">
    <property type="protein sequence ID" value="EAW12984.1"/>
    <property type="molecule type" value="Genomic_DNA"/>
</dbReference>
<sequence>MTCTEDLAGLPPFPTDVPTAPLLRLSLDKLLAHDTVEIQRLMQACEKIGLFCLNLQGSEEGISILEDADKLFKIGEQLFDLTLEEKLKYDFSGQNSYYGYKAQGTAIFDRQGNLDRNEFYNVSRDDIMDLTPSLPAPDILHQTRPALQSFIRTSHSIVSLLLDLLNGSLNLPPSTITDLHRLNAISGDQVRFINAPLQPANDRRTVLGEHTDLGSITILFSRLGGLQVLPPGADAQWVYVRPLPGHAIVNLGDAMIKFTNGLFRSNIHRVASSPGQLHRYSLVYFSRPQGDVILRRLKGSGRIPELKEGDVEEAINSKDWIIRRALDLRANLKEIDFEKSAGTEQLSRRIKV</sequence>
<dbReference type="FunFam" id="2.60.120.330:FF:000045">
    <property type="entry name" value="Oxidoreductase, 2OG-Fe(II) oxygenase family, putative"/>
    <property type="match status" value="1"/>
</dbReference>
<evidence type="ECO:0000256" key="2">
    <source>
        <dbReference type="RuleBase" id="RU003682"/>
    </source>
</evidence>
<keyword evidence="2" id="KW-0560">Oxidoreductase</keyword>
<dbReference type="InterPro" id="IPR005123">
    <property type="entry name" value="Oxoglu/Fe-dep_dioxygenase_dom"/>
</dbReference>
<dbReference type="KEGG" id="act:ACLA_014210"/>
<name>A1CB66_ASPCL</name>
<dbReference type="OMA" id="RDRNEFY"/>
<evidence type="ECO:0000313" key="4">
    <source>
        <dbReference type="EMBL" id="EAW12984.1"/>
    </source>
</evidence>
<dbReference type="Pfam" id="PF03171">
    <property type="entry name" value="2OG-FeII_Oxy"/>
    <property type="match status" value="1"/>
</dbReference>
<evidence type="ECO:0000313" key="5">
    <source>
        <dbReference type="Proteomes" id="UP000006701"/>
    </source>
</evidence>
<dbReference type="SUPFAM" id="SSF51197">
    <property type="entry name" value="Clavaminate synthase-like"/>
    <property type="match status" value="1"/>
</dbReference>
<gene>
    <name evidence="4" type="ORF">ACLA_014210</name>
</gene>
<dbReference type="GO" id="GO:0044283">
    <property type="term" value="P:small molecule biosynthetic process"/>
    <property type="evidence" value="ECO:0007669"/>
    <property type="project" value="UniProtKB-ARBA"/>
</dbReference>
<dbReference type="AlphaFoldDB" id="A1CB66"/>
<evidence type="ECO:0000256" key="1">
    <source>
        <dbReference type="ARBA" id="ARBA00008056"/>
    </source>
</evidence>
<keyword evidence="2" id="KW-0408">Iron</keyword>
<feature type="domain" description="Fe2OG dioxygenase" evidence="3">
    <location>
        <begin position="186"/>
        <end position="288"/>
    </location>
</feature>
<keyword evidence="2" id="KW-0479">Metal-binding</keyword>
<organism evidence="4 5">
    <name type="scientific">Aspergillus clavatus (strain ATCC 1007 / CBS 513.65 / DSM 816 / NCTC 3887 / NRRL 1 / QM 1276 / 107)</name>
    <dbReference type="NCBI Taxonomy" id="344612"/>
    <lineage>
        <taxon>Eukaryota</taxon>
        <taxon>Fungi</taxon>
        <taxon>Dikarya</taxon>
        <taxon>Ascomycota</taxon>
        <taxon>Pezizomycotina</taxon>
        <taxon>Eurotiomycetes</taxon>
        <taxon>Eurotiomycetidae</taxon>
        <taxon>Eurotiales</taxon>
        <taxon>Aspergillaceae</taxon>
        <taxon>Aspergillus</taxon>
        <taxon>Aspergillus subgen. Fumigati</taxon>
    </lineage>
</organism>
<dbReference type="PANTHER" id="PTHR47990">
    <property type="entry name" value="2-OXOGLUTARATE (2OG) AND FE(II)-DEPENDENT OXYGENASE SUPERFAMILY PROTEIN-RELATED"/>
    <property type="match status" value="1"/>
</dbReference>
<dbReference type="OrthoDB" id="288590at2759"/>
<reference evidence="4 5" key="1">
    <citation type="journal article" date="2008" name="PLoS Genet.">
        <title>Genomic islands in the pathogenic filamentous fungus Aspergillus fumigatus.</title>
        <authorList>
            <person name="Fedorova N.D."/>
            <person name="Khaldi N."/>
            <person name="Joardar V.S."/>
            <person name="Maiti R."/>
            <person name="Amedeo P."/>
            <person name="Anderson M.J."/>
            <person name="Crabtree J."/>
            <person name="Silva J.C."/>
            <person name="Badger J.H."/>
            <person name="Albarraq A."/>
            <person name="Angiuoli S."/>
            <person name="Bussey H."/>
            <person name="Bowyer P."/>
            <person name="Cotty P.J."/>
            <person name="Dyer P.S."/>
            <person name="Egan A."/>
            <person name="Galens K."/>
            <person name="Fraser-Liggett C.M."/>
            <person name="Haas B.J."/>
            <person name="Inman J.M."/>
            <person name="Kent R."/>
            <person name="Lemieux S."/>
            <person name="Malavazi I."/>
            <person name="Orvis J."/>
            <person name="Roemer T."/>
            <person name="Ronning C.M."/>
            <person name="Sundaram J.P."/>
            <person name="Sutton G."/>
            <person name="Turner G."/>
            <person name="Venter J.C."/>
            <person name="White O.R."/>
            <person name="Whitty B.R."/>
            <person name="Youngman P."/>
            <person name="Wolfe K.H."/>
            <person name="Goldman G.H."/>
            <person name="Wortman J.R."/>
            <person name="Jiang B."/>
            <person name="Denning D.W."/>
            <person name="Nierman W.C."/>
        </authorList>
    </citation>
    <scope>NUCLEOTIDE SEQUENCE [LARGE SCALE GENOMIC DNA]</scope>
    <source>
        <strain evidence="5">ATCC 1007 / CBS 513.65 / DSM 816 / NCTC 3887 / NRRL 1</strain>
    </source>
</reference>
<dbReference type="Gene3D" id="2.60.120.330">
    <property type="entry name" value="B-lactam Antibiotic, Isopenicillin N Synthase, Chain"/>
    <property type="match status" value="1"/>
</dbReference>
<accession>A1CB66</accession>